<protein>
    <submittedName>
        <fullName evidence="1">Uncharacterized protein</fullName>
    </submittedName>
</protein>
<dbReference type="Proteomes" id="UP001472677">
    <property type="component" value="Unassembled WGS sequence"/>
</dbReference>
<reference evidence="1 2" key="1">
    <citation type="journal article" date="2024" name="G3 (Bethesda)">
        <title>Genome assembly of Hibiscus sabdariffa L. provides insights into metabolisms of medicinal natural products.</title>
        <authorList>
            <person name="Kim T."/>
        </authorList>
    </citation>
    <scope>NUCLEOTIDE SEQUENCE [LARGE SCALE GENOMIC DNA]</scope>
    <source>
        <strain evidence="1">TK-2024</strain>
        <tissue evidence="1">Old leaves</tissue>
    </source>
</reference>
<gene>
    <name evidence="1" type="ORF">V6N12_070523</name>
</gene>
<dbReference type="EMBL" id="JBBPBM010000006">
    <property type="protein sequence ID" value="KAK8580240.1"/>
    <property type="molecule type" value="Genomic_DNA"/>
</dbReference>
<comment type="caution">
    <text evidence="1">The sequence shown here is derived from an EMBL/GenBank/DDBJ whole genome shotgun (WGS) entry which is preliminary data.</text>
</comment>
<accession>A0ABR2FH25</accession>
<proteinExistence type="predicted"/>
<evidence type="ECO:0000313" key="2">
    <source>
        <dbReference type="Proteomes" id="UP001472677"/>
    </source>
</evidence>
<keyword evidence="2" id="KW-1185">Reference proteome</keyword>
<organism evidence="1 2">
    <name type="scientific">Hibiscus sabdariffa</name>
    <name type="common">roselle</name>
    <dbReference type="NCBI Taxonomy" id="183260"/>
    <lineage>
        <taxon>Eukaryota</taxon>
        <taxon>Viridiplantae</taxon>
        <taxon>Streptophyta</taxon>
        <taxon>Embryophyta</taxon>
        <taxon>Tracheophyta</taxon>
        <taxon>Spermatophyta</taxon>
        <taxon>Magnoliopsida</taxon>
        <taxon>eudicotyledons</taxon>
        <taxon>Gunneridae</taxon>
        <taxon>Pentapetalae</taxon>
        <taxon>rosids</taxon>
        <taxon>malvids</taxon>
        <taxon>Malvales</taxon>
        <taxon>Malvaceae</taxon>
        <taxon>Malvoideae</taxon>
        <taxon>Hibiscus</taxon>
    </lineage>
</organism>
<evidence type="ECO:0000313" key="1">
    <source>
        <dbReference type="EMBL" id="KAK8580240.1"/>
    </source>
</evidence>
<name>A0ABR2FH25_9ROSI</name>
<sequence>MKGNYEPLPYELILTCIEIEAEQGHLEVVLWTPRLYFMQTASTGTTRSCTGDVVASAQPNHRLRAA</sequence>